<keyword evidence="8" id="KW-1185">Reference proteome</keyword>
<comment type="caution">
    <text evidence="7">The sequence shown here is derived from an EMBL/GenBank/DDBJ whole genome shotgun (WGS) entry which is preliminary data.</text>
</comment>
<feature type="transmembrane region" description="Helical" evidence="6">
    <location>
        <begin position="115"/>
        <end position="133"/>
    </location>
</feature>
<evidence type="ECO:0000256" key="6">
    <source>
        <dbReference type="SAM" id="Phobius"/>
    </source>
</evidence>
<accession>A0ABT3PWD5</accession>
<feature type="transmembrane region" description="Helical" evidence="6">
    <location>
        <begin position="280"/>
        <end position="303"/>
    </location>
</feature>
<sequence>MSETFDIWRLLAGLGIFLFGIYLMEDSIKELAGKAFKTLIRRYTETRFSAVLSGTFSTAILQSSSAVNLMVLAFVGAGIMSLGNAMGVILGANIGTTFTAWIVAFFGFKISIESFALPLIAIGGLGLIFFSSSPRYLNVSKLLIGFGFLFHGLDYMKTSVDQITQLFDVAILAGYGTGTFLLAGIILTAIMQSSSATIAIILASINGGILGFESGAAMVIGANVGTTVTVVLGSVGGIPIKKRVALGHLTFNLVTGIVVFLLLPVVVWFIQVGFGWQENVIMGIALFHTLFNIIGIMLFLPFITQLTDKLNTLFQEPRRILTHYIQNTSPDIPDAAQEAFKKEIVHQFIESRRYLIILYDLKIPKVLSDAEEPALQHRIMGTADQVYGQLKELHGNIFEYYARINTTELEPEESKKMEEYLRSSRSIMNATKNLKEVRSDLEDFELANNSFLNSQLEVFQNRLSELFNDLEPLLISEKEPDKVPDQILKQVDTYDRQSIRASSEAAKRGALNDLEATSMVMINRLFTQSSRMLVLSLENLLPISESQTKK</sequence>
<feature type="transmembrane region" description="Helical" evidence="6">
    <location>
        <begin position="166"/>
        <end position="187"/>
    </location>
</feature>
<protein>
    <submittedName>
        <fullName evidence="7">Na/Pi symporter</fullName>
    </submittedName>
</protein>
<feature type="transmembrane region" description="Helical" evidence="6">
    <location>
        <begin position="218"/>
        <end position="238"/>
    </location>
</feature>
<dbReference type="InterPro" id="IPR003841">
    <property type="entry name" value="Na/Pi_transpt"/>
</dbReference>
<evidence type="ECO:0000256" key="1">
    <source>
        <dbReference type="ARBA" id="ARBA00004651"/>
    </source>
</evidence>
<keyword evidence="2" id="KW-1003">Cell membrane</keyword>
<evidence type="ECO:0000256" key="5">
    <source>
        <dbReference type="ARBA" id="ARBA00023136"/>
    </source>
</evidence>
<evidence type="ECO:0000256" key="3">
    <source>
        <dbReference type="ARBA" id="ARBA00022692"/>
    </source>
</evidence>
<dbReference type="PANTHER" id="PTHR10010">
    <property type="entry name" value="SOLUTE CARRIER FAMILY 34 SODIUM PHOSPHATE , MEMBER 2-RELATED"/>
    <property type="match status" value="1"/>
</dbReference>
<dbReference type="Pfam" id="PF02690">
    <property type="entry name" value="Na_Pi_cotrans"/>
    <property type="match status" value="2"/>
</dbReference>
<dbReference type="NCBIfam" id="NF037997">
    <property type="entry name" value="Na_Pi_symport"/>
    <property type="match status" value="1"/>
</dbReference>
<feature type="transmembrane region" description="Helical" evidence="6">
    <location>
        <begin position="6"/>
        <end position="24"/>
    </location>
</feature>
<dbReference type="PANTHER" id="PTHR10010:SF46">
    <property type="entry name" value="SODIUM-DEPENDENT PHOSPHATE TRANSPORT PROTEIN 2B"/>
    <property type="match status" value="1"/>
</dbReference>
<evidence type="ECO:0000313" key="7">
    <source>
        <dbReference type="EMBL" id="MCW9712158.1"/>
    </source>
</evidence>
<dbReference type="Proteomes" id="UP001207337">
    <property type="component" value="Unassembled WGS sequence"/>
</dbReference>
<name>A0ABT3PWD5_9BACT</name>
<keyword evidence="4 6" id="KW-1133">Transmembrane helix</keyword>
<feature type="transmembrane region" description="Helical" evidence="6">
    <location>
        <begin position="194"/>
        <end position="212"/>
    </location>
</feature>
<evidence type="ECO:0000256" key="4">
    <source>
        <dbReference type="ARBA" id="ARBA00022989"/>
    </source>
</evidence>
<gene>
    <name evidence="7" type="ORF">LQ318_04490</name>
</gene>
<feature type="transmembrane region" description="Helical" evidence="6">
    <location>
        <begin position="50"/>
        <end position="79"/>
    </location>
</feature>
<keyword evidence="5 6" id="KW-0472">Membrane</keyword>
<reference evidence="7 8" key="1">
    <citation type="submission" date="2021-11" db="EMBL/GenBank/DDBJ databases">
        <title>Aliifidinibius sp. nov., a new bacterium isolated from saline soil.</title>
        <authorList>
            <person name="Galisteo C."/>
            <person name="De La Haba R."/>
            <person name="Sanchez-Porro C."/>
            <person name="Ventosa A."/>
        </authorList>
    </citation>
    <scope>NUCLEOTIDE SEQUENCE [LARGE SCALE GENOMIC DNA]</scope>
    <source>
        <strain evidence="7 8">KACC 190600</strain>
    </source>
</reference>
<feature type="transmembrane region" description="Helical" evidence="6">
    <location>
        <begin position="250"/>
        <end position="274"/>
    </location>
</feature>
<proteinExistence type="predicted"/>
<comment type="subcellular location">
    <subcellularLocation>
        <location evidence="1">Cell membrane</location>
        <topology evidence="1">Multi-pass membrane protein</topology>
    </subcellularLocation>
</comment>
<feature type="transmembrane region" description="Helical" evidence="6">
    <location>
        <begin position="85"/>
        <end position="108"/>
    </location>
</feature>
<organism evidence="7 8">
    <name type="scientific">Fodinibius salicampi</name>
    <dbReference type="NCBI Taxonomy" id="1920655"/>
    <lineage>
        <taxon>Bacteria</taxon>
        <taxon>Pseudomonadati</taxon>
        <taxon>Balneolota</taxon>
        <taxon>Balneolia</taxon>
        <taxon>Balneolales</taxon>
        <taxon>Balneolaceae</taxon>
        <taxon>Fodinibius</taxon>
    </lineage>
</organism>
<evidence type="ECO:0000256" key="2">
    <source>
        <dbReference type="ARBA" id="ARBA00022475"/>
    </source>
</evidence>
<dbReference type="EMBL" id="JAJNDC010000001">
    <property type="protein sequence ID" value="MCW9712158.1"/>
    <property type="molecule type" value="Genomic_DNA"/>
</dbReference>
<keyword evidence="3 6" id="KW-0812">Transmembrane</keyword>
<dbReference type="RefSeq" id="WP_265787896.1">
    <property type="nucleotide sequence ID" value="NZ_BAABRS010000001.1"/>
</dbReference>
<evidence type="ECO:0000313" key="8">
    <source>
        <dbReference type="Proteomes" id="UP001207337"/>
    </source>
</evidence>